<gene>
    <name evidence="9" type="ORF">Fcan01_17593</name>
</gene>
<dbReference type="GO" id="GO:0038023">
    <property type="term" value="F:signaling receptor activity"/>
    <property type="evidence" value="ECO:0007669"/>
    <property type="project" value="TreeGrafter"/>
</dbReference>
<dbReference type="Pfam" id="PF03006">
    <property type="entry name" value="HlyIII"/>
    <property type="match status" value="1"/>
</dbReference>
<keyword evidence="5 8" id="KW-0472">Membrane</keyword>
<dbReference type="Proteomes" id="UP000198287">
    <property type="component" value="Unassembled WGS sequence"/>
</dbReference>
<feature type="transmembrane region" description="Helical" evidence="8">
    <location>
        <begin position="143"/>
        <end position="166"/>
    </location>
</feature>
<reference evidence="9 10" key="1">
    <citation type="submission" date="2015-12" db="EMBL/GenBank/DDBJ databases">
        <title>The genome of Folsomia candida.</title>
        <authorList>
            <person name="Faddeeva A."/>
            <person name="Derks M.F."/>
            <person name="Anvar Y."/>
            <person name="Smit S."/>
            <person name="Van Straalen N."/>
            <person name="Roelofs D."/>
        </authorList>
    </citation>
    <scope>NUCLEOTIDE SEQUENCE [LARGE SCALE GENOMIC DNA]</scope>
    <source>
        <strain evidence="9 10">VU population</strain>
        <tissue evidence="9">Whole body</tissue>
    </source>
</reference>
<dbReference type="PANTHER" id="PTHR20855:SF15">
    <property type="entry name" value="PROGESTIN AND ADIPOQ RECEPTOR FAMILY MEMBER 3"/>
    <property type="match status" value="1"/>
</dbReference>
<dbReference type="OrthoDB" id="529367at2759"/>
<dbReference type="STRING" id="158441.A0A226DQB5"/>
<keyword evidence="9" id="KW-0675">Receptor</keyword>
<comment type="caution">
    <text evidence="9">The sequence shown here is derived from an EMBL/GenBank/DDBJ whole genome shotgun (WGS) entry which is preliminary data.</text>
</comment>
<dbReference type="EMBL" id="LNIX01000013">
    <property type="protein sequence ID" value="OXA47702.1"/>
    <property type="molecule type" value="Genomic_DNA"/>
</dbReference>
<evidence type="ECO:0000256" key="8">
    <source>
        <dbReference type="SAM" id="Phobius"/>
    </source>
</evidence>
<feature type="transmembrane region" description="Helical" evidence="8">
    <location>
        <begin position="108"/>
        <end position="131"/>
    </location>
</feature>
<keyword evidence="10" id="KW-1185">Reference proteome</keyword>
<feature type="binding site" evidence="6">
    <location>
        <position position="274"/>
    </location>
    <ligand>
        <name>Zn(2+)</name>
        <dbReference type="ChEBI" id="CHEBI:29105"/>
    </ligand>
</feature>
<dbReference type="InterPro" id="IPR004254">
    <property type="entry name" value="AdipoR/HlyIII-related"/>
</dbReference>
<comment type="similarity">
    <text evidence="2">Belongs to the ADIPOR family.</text>
</comment>
<evidence type="ECO:0000313" key="9">
    <source>
        <dbReference type="EMBL" id="OXA47702.1"/>
    </source>
</evidence>
<organism evidence="9 10">
    <name type="scientific">Folsomia candida</name>
    <name type="common">Springtail</name>
    <dbReference type="NCBI Taxonomy" id="158441"/>
    <lineage>
        <taxon>Eukaryota</taxon>
        <taxon>Metazoa</taxon>
        <taxon>Ecdysozoa</taxon>
        <taxon>Arthropoda</taxon>
        <taxon>Hexapoda</taxon>
        <taxon>Collembola</taxon>
        <taxon>Entomobryomorpha</taxon>
        <taxon>Isotomoidea</taxon>
        <taxon>Isotomidae</taxon>
        <taxon>Proisotominae</taxon>
        <taxon>Folsomia</taxon>
    </lineage>
</organism>
<keyword evidence="3 8" id="KW-0812">Transmembrane</keyword>
<feature type="region of interest" description="Disordered" evidence="7">
    <location>
        <begin position="1"/>
        <end position="25"/>
    </location>
</feature>
<feature type="transmembrane region" description="Helical" evidence="8">
    <location>
        <begin position="265"/>
        <end position="285"/>
    </location>
</feature>
<evidence type="ECO:0000256" key="5">
    <source>
        <dbReference type="ARBA" id="ARBA00023136"/>
    </source>
</evidence>
<name>A0A226DQB5_FOLCA</name>
<evidence type="ECO:0000256" key="3">
    <source>
        <dbReference type="ARBA" id="ARBA00022692"/>
    </source>
</evidence>
<feature type="transmembrane region" description="Helical" evidence="8">
    <location>
        <begin position="172"/>
        <end position="193"/>
    </location>
</feature>
<accession>A0A226DQB5</accession>
<dbReference type="GO" id="GO:0016020">
    <property type="term" value="C:membrane"/>
    <property type="evidence" value="ECO:0007669"/>
    <property type="project" value="UniProtKB-SubCell"/>
</dbReference>
<keyword evidence="6" id="KW-0479">Metal-binding</keyword>
<evidence type="ECO:0000256" key="4">
    <source>
        <dbReference type="ARBA" id="ARBA00022989"/>
    </source>
</evidence>
<sequence length="298" mass="34244">MPPQNNNNNNEFEEFPSPPREKNIDRRKLIGTPHPAVVPFTSAPPYLKFNPYITNGYRKNVDRFHSCVKSAFSWNNETINIWTHFVGWAVFFGLTVGELFSGGGGAEWGIRLSVLVCFQACMLLSSCYHTFCCCSDKSYHRWLRADLLGVSLSLLGIYLSGIYFAYKCDQFWLKFYTFTVLAILLIALAAQLIPADSEGGFQWRLFLFGAWAAYGVIPTVQWVWMRGSGGNFEYLGKLVHFLVFNGSHDDLDQEVKRLYPGKFNYILSSHNIWHILIFTALYYWYQFVVMETDISCSI</sequence>
<keyword evidence="6" id="KW-0862">Zinc</keyword>
<dbReference type="OMA" id="EVPSWYA"/>
<keyword evidence="4 8" id="KW-1133">Transmembrane helix</keyword>
<feature type="transmembrane region" description="Helical" evidence="8">
    <location>
        <begin position="79"/>
        <end position="96"/>
    </location>
</feature>
<feature type="compositionally biased region" description="Low complexity" evidence="7">
    <location>
        <begin position="1"/>
        <end position="10"/>
    </location>
</feature>
<dbReference type="AlphaFoldDB" id="A0A226DQB5"/>
<feature type="binding site" evidence="6">
    <location>
        <position position="129"/>
    </location>
    <ligand>
        <name>Zn(2+)</name>
        <dbReference type="ChEBI" id="CHEBI:29105"/>
    </ligand>
</feature>
<evidence type="ECO:0000256" key="2">
    <source>
        <dbReference type="ARBA" id="ARBA00007018"/>
    </source>
</evidence>
<evidence type="ECO:0000256" key="6">
    <source>
        <dbReference type="PIRSR" id="PIRSR604254-1"/>
    </source>
</evidence>
<feature type="transmembrane region" description="Helical" evidence="8">
    <location>
        <begin position="205"/>
        <end position="224"/>
    </location>
</feature>
<comment type="subcellular location">
    <subcellularLocation>
        <location evidence="1">Membrane</location>
        <topology evidence="1">Multi-pass membrane protein</topology>
    </subcellularLocation>
</comment>
<dbReference type="PANTHER" id="PTHR20855">
    <property type="entry name" value="ADIPOR/PROGESTIN RECEPTOR-RELATED"/>
    <property type="match status" value="1"/>
</dbReference>
<evidence type="ECO:0000313" key="10">
    <source>
        <dbReference type="Proteomes" id="UP000198287"/>
    </source>
</evidence>
<evidence type="ECO:0000256" key="1">
    <source>
        <dbReference type="ARBA" id="ARBA00004141"/>
    </source>
</evidence>
<evidence type="ECO:0000256" key="7">
    <source>
        <dbReference type="SAM" id="MobiDB-lite"/>
    </source>
</evidence>
<proteinExistence type="inferred from homology"/>
<protein>
    <submittedName>
        <fullName evidence="9">Progestin and adipoQ receptor family member 3</fullName>
    </submittedName>
</protein>
<feature type="binding site" evidence="6">
    <location>
        <position position="270"/>
    </location>
    <ligand>
        <name>Zn(2+)</name>
        <dbReference type="ChEBI" id="CHEBI:29105"/>
    </ligand>
</feature>
<dbReference type="GO" id="GO:0046872">
    <property type="term" value="F:metal ion binding"/>
    <property type="evidence" value="ECO:0007669"/>
    <property type="project" value="UniProtKB-KW"/>
</dbReference>